<dbReference type="Proteomes" id="UP000035642">
    <property type="component" value="Unassembled WGS sequence"/>
</dbReference>
<name>A0A158PCT3_ANGCA</name>
<sequence length="135" mass="14872">MELLSSPSYHHISPLTRSRSDVRASSVMRRSNSFSGYGSPSTARFTRPSYGYGGGYMARSLSRCGSSLFGRSLAATALTKTPPFHNIGVQRSTPHFTDRYPYVRYSYGNTDTALGIATQSESVGTFVFWKNFSSI</sequence>
<dbReference type="WBParaSite" id="ACAC_0001306201-mRNA-1">
    <property type="protein sequence ID" value="ACAC_0001306201-mRNA-1"/>
    <property type="gene ID" value="ACAC_0001306201"/>
</dbReference>
<reference evidence="1" key="1">
    <citation type="submission" date="2012-09" db="EMBL/GenBank/DDBJ databases">
        <authorList>
            <person name="Martin A.A."/>
        </authorList>
    </citation>
    <scope>NUCLEOTIDE SEQUENCE</scope>
</reference>
<protein>
    <submittedName>
        <fullName evidence="2">Plakophilin-3</fullName>
    </submittedName>
</protein>
<dbReference type="AlphaFoldDB" id="A0A158PCT3"/>
<accession>A0A158PCT3</accession>
<organism evidence="1 2">
    <name type="scientific">Angiostrongylus cantonensis</name>
    <name type="common">Rat lungworm</name>
    <dbReference type="NCBI Taxonomy" id="6313"/>
    <lineage>
        <taxon>Eukaryota</taxon>
        <taxon>Metazoa</taxon>
        <taxon>Ecdysozoa</taxon>
        <taxon>Nematoda</taxon>
        <taxon>Chromadorea</taxon>
        <taxon>Rhabditida</taxon>
        <taxon>Rhabditina</taxon>
        <taxon>Rhabditomorpha</taxon>
        <taxon>Strongyloidea</taxon>
        <taxon>Metastrongylidae</taxon>
        <taxon>Angiostrongylus</taxon>
    </lineage>
</organism>
<reference evidence="2" key="2">
    <citation type="submission" date="2016-04" db="UniProtKB">
        <authorList>
            <consortium name="WormBaseParasite"/>
        </authorList>
    </citation>
    <scope>IDENTIFICATION</scope>
</reference>
<evidence type="ECO:0000313" key="1">
    <source>
        <dbReference type="Proteomes" id="UP000035642"/>
    </source>
</evidence>
<evidence type="ECO:0000313" key="2">
    <source>
        <dbReference type="WBParaSite" id="ACAC_0001306201-mRNA-1"/>
    </source>
</evidence>
<keyword evidence="1" id="KW-1185">Reference proteome</keyword>
<proteinExistence type="predicted"/>